<evidence type="ECO:0000259" key="5">
    <source>
        <dbReference type="PROSITE" id="PS50931"/>
    </source>
</evidence>
<evidence type="ECO:0000256" key="4">
    <source>
        <dbReference type="ARBA" id="ARBA00023163"/>
    </source>
</evidence>
<dbReference type="EMBL" id="FMYK01000011">
    <property type="protein sequence ID" value="SDC71471.1"/>
    <property type="molecule type" value="Genomic_DNA"/>
</dbReference>
<reference evidence="7" key="1">
    <citation type="submission" date="2016-09" db="EMBL/GenBank/DDBJ databases">
        <authorList>
            <person name="Varghese N."/>
            <person name="Submissions S."/>
        </authorList>
    </citation>
    <scope>NUCLEOTIDE SEQUENCE [LARGE SCALE GENOMIC DNA]</scope>
    <source>
        <strain evidence="7">ANC 3699</strain>
    </source>
</reference>
<dbReference type="PANTHER" id="PTHR30118:SF15">
    <property type="entry name" value="TRANSCRIPTIONAL REGULATORY PROTEIN"/>
    <property type="match status" value="1"/>
</dbReference>
<dbReference type="Pfam" id="PF00126">
    <property type="entry name" value="HTH_1"/>
    <property type="match status" value="1"/>
</dbReference>
<organism evidence="6 7">
    <name type="scientific">Acinetobacter marinus</name>
    <dbReference type="NCBI Taxonomy" id="281375"/>
    <lineage>
        <taxon>Bacteria</taxon>
        <taxon>Pseudomonadati</taxon>
        <taxon>Pseudomonadota</taxon>
        <taxon>Gammaproteobacteria</taxon>
        <taxon>Moraxellales</taxon>
        <taxon>Moraxellaceae</taxon>
        <taxon>Acinetobacter</taxon>
    </lineage>
</organism>
<dbReference type="PRINTS" id="PR00039">
    <property type="entry name" value="HTHLYSR"/>
</dbReference>
<dbReference type="RefSeq" id="WP_092621396.1">
    <property type="nucleotide sequence ID" value="NZ_FMYK01000011.1"/>
</dbReference>
<dbReference type="SUPFAM" id="SSF46785">
    <property type="entry name" value="Winged helix' DNA-binding domain"/>
    <property type="match status" value="1"/>
</dbReference>
<keyword evidence="3 6" id="KW-0238">DNA-binding</keyword>
<name>A0A1G6NV00_9GAMM</name>
<dbReference type="InterPro" id="IPR036388">
    <property type="entry name" value="WH-like_DNA-bd_sf"/>
</dbReference>
<evidence type="ECO:0000313" key="6">
    <source>
        <dbReference type="EMBL" id="SDC71471.1"/>
    </source>
</evidence>
<dbReference type="InterPro" id="IPR000847">
    <property type="entry name" value="LysR_HTH_N"/>
</dbReference>
<dbReference type="GO" id="GO:0003677">
    <property type="term" value="F:DNA binding"/>
    <property type="evidence" value="ECO:0007669"/>
    <property type="project" value="UniProtKB-KW"/>
</dbReference>
<evidence type="ECO:0000256" key="3">
    <source>
        <dbReference type="ARBA" id="ARBA00023125"/>
    </source>
</evidence>
<dbReference type="Proteomes" id="UP000242317">
    <property type="component" value="Unassembled WGS sequence"/>
</dbReference>
<evidence type="ECO:0000313" key="7">
    <source>
        <dbReference type="Proteomes" id="UP000242317"/>
    </source>
</evidence>
<dbReference type="InterPro" id="IPR005119">
    <property type="entry name" value="LysR_subst-bd"/>
</dbReference>
<keyword evidence="7" id="KW-1185">Reference proteome</keyword>
<comment type="similarity">
    <text evidence="1">Belongs to the LysR transcriptional regulatory family.</text>
</comment>
<dbReference type="Gene3D" id="1.10.10.10">
    <property type="entry name" value="Winged helix-like DNA-binding domain superfamily/Winged helix DNA-binding domain"/>
    <property type="match status" value="1"/>
</dbReference>
<dbReference type="PROSITE" id="PS50931">
    <property type="entry name" value="HTH_LYSR"/>
    <property type="match status" value="1"/>
</dbReference>
<gene>
    <name evidence="6" type="ORF">SAMN05421749_1113</name>
</gene>
<dbReference type="Pfam" id="PF03466">
    <property type="entry name" value="LysR_substrate"/>
    <property type="match status" value="1"/>
</dbReference>
<feature type="domain" description="HTH lysR-type" evidence="5">
    <location>
        <begin position="9"/>
        <end position="66"/>
    </location>
</feature>
<dbReference type="InterPro" id="IPR036390">
    <property type="entry name" value="WH_DNA-bd_sf"/>
</dbReference>
<proteinExistence type="inferred from homology"/>
<dbReference type="OrthoDB" id="8557381at2"/>
<keyword evidence="2" id="KW-0805">Transcription regulation</keyword>
<dbReference type="SUPFAM" id="SSF53850">
    <property type="entry name" value="Periplasmic binding protein-like II"/>
    <property type="match status" value="1"/>
</dbReference>
<evidence type="ECO:0000256" key="2">
    <source>
        <dbReference type="ARBA" id="ARBA00023015"/>
    </source>
</evidence>
<accession>A0A1G6NV00</accession>
<protein>
    <submittedName>
        <fullName evidence="6">DNA-binding transcriptional regulator, LysR family</fullName>
    </submittedName>
</protein>
<evidence type="ECO:0000256" key="1">
    <source>
        <dbReference type="ARBA" id="ARBA00009437"/>
    </source>
</evidence>
<dbReference type="GO" id="GO:0003700">
    <property type="term" value="F:DNA-binding transcription factor activity"/>
    <property type="evidence" value="ECO:0007669"/>
    <property type="project" value="InterPro"/>
</dbReference>
<keyword evidence="4" id="KW-0804">Transcription</keyword>
<dbReference type="PANTHER" id="PTHR30118">
    <property type="entry name" value="HTH-TYPE TRANSCRIPTIONAL REGULATOR LEUO-RELATED"/>
    <property type="match status" value="1"/>
</dbReference>
<sequence length="315" mass="36598">MIEIDNQKMDLNLLFVFYEIYKFQSVSKAALSLNLSQSAVSHSLKKLRHVFSDELFIRNGNKISATIKAHKIFNQLDPLIDLLRESIYQTIDFQPETSTRTFKIAMMDITEIIMLPRVLNYLLKHKYQLSVQVVSSNADTLYQDLNEGKIDIVVGSFNDIHPDLYRKRLFEHEFVVIEHAKNDHGTHAELSQAQFLQRQHIVVCSSSDATFSKMALEPFGLKRMHLLEINNYLPLPWLLFENDCIATIPQGLSKILSTNMKLNTYALNWFANEFSVDMIWSARVNKDPAIFWLVNLIYDLMVDVRNKKGDYQNIF</sequence>
<dbReference type="Gene3D" id="3.40.190.10">
    <property type="entry name" value="Periplasmic binding protein-like II"/>
    <property type="match status" value="2"/>
</dbReference>
<dbReference type="InterPro" id="IPR050389">
    <property type="entry name" value="LysR-type_TF"/>
</dbReference>
<dbReference type="AlphaFoldDB" id="A0A1G6NV00"/>